<dbReference type="AlphaFoldDB" id="A0A5C6Q248"/>
<evidence type="ECO:0000313" key="5">
    <source>
        <dbReference type="Proteomes" id="UP000321917"/>
    </source>
</evidence>
<dbReference type="Pfam" id="PF08238">
    <property type="entry name" value="Sel1"/>
    <property type="match status" value="3"/>
</dbReference>
<feature type="chain" id="PRO_5022899599" evidence="1">
    <location>
        <begin position="21"/>
        <end position="260"/>
    </location>
</feature>
<dbReference type="InterPro" id="IPR006597">
    <property type="entry name" value="Sel1-like"/>
</dbReference>
<dbReference type="PANTHER" id="PTHR11102">
    <property type="entry name" value="SEL-1-LIKE PROTEIN"/>
    <property type="match status" value="1"/>
</dbReference>
<evidence type="ECO:0000313" key="3">
    <source>
        <dbReference type="EMBL" id="TWX62472.1"/>
    </source>
</evidence>
<dbReference type="SUPFAM" id="SSF81901">
    <property type="entry name" value="HCP-like"/>
    <property type="match status" value="1"/>
</dbReference>
<dbReference type="OrthoDB" id="6383809at2"/>
<dbReference type="SMART" id="SM00671">
    <property type="entry name" value="SEL1"/>
    <property type="match status" value="3"/>
</dbReference>
<dbReference type="PANTHER" id="PTHR11102:SF160">
    <property type="entry name" value="ERAD-ASSOCIATED E3 UBIQUITIN-PROTEIN LIGASE COMPONENT HRD3"/>
    <property type="match status" value="1"/>
</dbReference>
<dbReference type="EMBL" id="VOLQ01000077">
    <property type="protein sequence ID" value="TWX62472.1"/>
    <property type="molecule type" value="Genomic_DNA"/>
</dbReference>
<evidence type="ECO:0000313" key="2">
    <source>
        <dbReference type="EMBL" id="TWX53514.1"/>
    </source>
</evidence>
<dbReference type="Proteomes" id="UP000321525">
    <property type="component" value="Unassembled WGS sequence"/>
</dbReference>
<keyword evidence="1" id="KW-0732">Signal</keyword>
<reference evidence="3 5" key="1">
    <citation type="submission" date="2019-07" db="EMBL/GenBank/DDBJ databases">
        <title>Genomes of sea-ice associated Colwellia species.</title>
        <authorList>
            <person name="Bowman J.P."/>
        </authorList>
    </citation>
    <scope>NUCLEOTIDE SEQUENCE [LARGE SCALE GENOMIC DNA]</scope>
    <source>
        <strain evidence="2 4">ACAM 607</strain>
        <strain evidence="3 5">IC036</strain>
    </source>
</reference>
<accession>A0A5C6Q248</accession>
<feature type="signal peptide" evidence="1">
    <location>
        <begin position="1"/>
        <end position="20"/>
    </location>
</feature>
<keyword evidence="4" id="KW-1185">Reference proteome</keyword>
<evidence type="ECO:0000313" key="4">
    <source>
        <dbReference type="Proteomes" id="UP000321525"/>
    </source>
</evidence>
<gene>
    <name evidence="2" type="ORF">ESZ26_18755</name>
    <name evidence="3" type="ORF">ESZ27_18755</name>
</gene>
<evidence type="ECO:0000256" key="1">
    <source>
        <dbReference type="SAM" id="SignalP"/>
    </source>
</evidence>
<dbReference type="Gene3D" id="1.25.40.10">
    <property type="entry name" value="Tetratricopeptide repeat domain"/>
    <property type="match status" value="2"/>
</dbReference>
<dbReference type="EMBL" id="VOLR01000055">
    <property type="protein sequence ID" value="TWX53514.1"/>
    <property type="molecule type" value="Genomic_DNA"/>
</dbReference>
<protein>
    <submittedName>
        <fullName evidence="3">Sel1 repeat family protein</fullName>
    </submittedName>
</protein>
<name>A0A5C6Q248_9GAMM</name>
<dbReference type="RefSeq" id="WP_146801304.1">
    <property type="nucleotide sequence ID" value="NZ_VOLP01000053.1"/>
</dbReference>
<comment type="caution">
    <text evidence="3">The sequence shown here is derived from an EMBL/GenBank/DDBJ whole genome shotgun (WGS) entry which is preliminary data.</text>
</comment>
<sequence>MKIFIYLFISILSLTGVANAETSKSQDDVLLRYEKLKVLAVKGDLDSQYEIWNFAKNNRPKLDNHLREAFSFITKAGQAGHVEAQFTIGSMYQTGTMREKNSDVALSWLLGAANNGHKNAQLLTANNYANRAVDADNDEIKNKNEKLAVYWYEQSIKGNNVLAIKAYGVFLFVLDHFSEKAKTLLEQAAGSNDSGAMHMLGRMYSHRWSDNRGDTEFELAHSWFEKAKQNGYKSQSFIDELYEKKKNYLERITKENKEEK</sequence>
<dbReference type="InterPro" id="IPR011990">
    <property type="entry name" value="TPR-like_helical_dom_sf"/>
</dbReference>
<proteinExistence type="predicted"/>
<dbReference type="Proteomes" id="UP000321917">
    <property type="component" value="Unassembled WGS sequence"/>
</dbReference>
<dbReference type="InterPro" id="IPR050767">
    <property type="entry name" value="Sel1_AlgK"/>
</dbReference>
<organism evidence="3 5">
    <name type="scientific">Colwellia hornerae</name>
    <dbReference type="NCBI Taxonomy" id="89402"/>
    <lineage>
        <taxon>Bacteria</taxon>
        <taxon>Pseudomonadati</taxon>
        <taxon>Pseudomonadota</taxon>
        <taxon>Gammaproteobacteria</taxon>
        <taxon>Alteromonadales</taxon>
        <taxon>Colwelliaceae</taxon>
        <taxon>Colwellia</taxon>
    </lineage>
</organism>